<proteinExistence type="inferred from homology"/>
<evidence type="ECO:0000313" key="11">
    <source>
        <dbReference type="EMBL" id="MFD2752849.1"/>
    </source>
</evidence>
<organism evidence="11 12">
    <name type="scientific">Comamonas terrae</name>
    <dbReference type="NCBI Taxonomy" id="673548"/>
    <lineage>
        <taxon>Bacteria</taxon>
        <taxon>Pseudomonadati</taxon>
        <taxon>Pseudomonadota</taxon>
        <taxon>Betaproteobacteria</taxon>
        <taxon>Burkholderiales</taxon>
        <taxon>Comamonadaceae</taxon>
        <taxon>Comamonas</taxon>
    </lineage>
</organism>
<keyword evidence="12" id="KW-1185">Reference proteome</keyword>
<dbReference type="PANTHER" id="PTHR35869:SF1">
    <property type="entry name" value="OUTER-MEMBRANE LIPOPROTEIN CARRIER PROTEIN"/>
    <property type="match status" value="1"/>
</dbReference>
<dbReference type="RefSeq" id="WP_066472969.1">
    <property type="nucleotide sequence ID" value="NZ_BCNT01000003.1"/>
</dbReference>
<comment type="subunit">
    <text evidence="3 10">Monomer.</text>
</comment>
<reference evidence="12" key="1">
    <citation type="journal article" date="2019" name="Int. J. Syst. Evol. Microbiol.">
        <title>The Global Catalogue of Microorganisms (GCM) 10K type strain sequencing project: providing services to taxonomists for standard genome sequencing and annotation.</title>
        <authorList>
            <consortium name="The Broad Institute Genomics Platform"/>
            <consortium name="The Broad Institute Genome Sequencing Center for Infectious Disease"/>
            <person name="Wu L."/>
            <person name="Ma J."/>
        </authorList>
    </citation>
    <scope>NUCLEOTIDE SEQUENCE [LARGE SCALE GENOMIC DNA]</scope>
    <source>
        <strain evidence="12">TISTR 1906</strain>
    </source>
</reference>
<evidence type="ECO:0000256" key="1">
    <source>
        <dbReference type="ARBA" id="ARBA00004418"/>
    </source>
</evidence>
<comment type="subcellular location">
    <subcellularLocation>
        <location evidence="1 10">Periplasm</location>
    </subcellularLocation>
</comment>
<feature type="chain" id="PRO_5044947483" description="Outer-membrane lipoprotein carrier protein" evidence="10">
    <location>
        <begin position="20"/>
        <end position="211"/>
    </location>
</feature>
<evidence type="ECO:0000256" key="2">
    <source>
        <dbReference type="ARBA" id="ARBA00007615"/>
    </source>
</evidence>
<evidence type="ECO:0000313" key="12">
    <source>
        <dbReference type="Proteomes" id="UP001597463"/>
    </source>
</evidence>
<dbReference type="CDD" id="cd16325">
    <property type="entry name" value="LolA"/>
    <property type="match status" value="1"/>
</dbReference>
<protein>
    <recommendedName>
        <fullName evidence="4 10">Outer-membrane lipoprotein carrier protein</fullName>
    </recommendedName>
</protein>
<evidence type="ECO:0000256" key="8">
    <source>
        <dbReference type="ARBA" id="ARBA00022927"/>
    </source>
</evidence>
<evidence type="ECO:0000256" key="6">
    <source>
        <dbReference type="ARBA" id="ARBA00022729"/>
    </source>
</evidence>
<keyword evidence="7 10" id="KW-0574">Periplasm</keyword>
<dbReference type="SUPFAM" id="SSF89392">
    <property type="entry name" value="Prokaryotic lipoproteins and lipoprotein localization factors"/>
    <property type="match status" value="1"/>
</dbReference>
<gene>
    <name evidence="10 11" type="primary">lolA</name>
    <name evidence="11" type="ORF">ACFSW6_02020</name>
</gene>
<sequence length="211" mass="22648" precursor="true">MKKMITAILMAGSAGLALADGLQSLEAFMKNAQAGKAEFTQAVTAPAKDGQEARTKNSSGSFEFQRPGKFKFVYTKPFEQTIVADGKTLWLYDADLNQVTQRAQAQVLGSTPAAILTAATDLKALKADFDLQPAPDEGGLEWVLATPRDKAGQLKSVRVGFTPQGQLAALDILDSFGQRSLMQFRQLQTLGSLPAATFHFTPPKGADVLKQ</sequence>
<dbReference type="InterPro" id="IPR004564">
    <property type="entry name" value="OM_lipoprot_carrier_LolA-like"/>
</dbReference>
<evidence type="ECO:0000256" key="4">
    <source>
        <dbReference type="ARBA" id="ARBA00014035"/>
    </source>
</evidence>
<comment type="caution">
    <text evidence="11">The sequence shown here is derived from an EMBL/GenBank/DDBJ whole genome shotgun (WGS) entry which is preliminary data.</text>
</comment>
<accession>A0ABW5UGV9</accession>
<dbReference type="Gene3D" id="2.50.20.10">
    <property type="entry name" value="Lipoprotein localisation LolA/LolB/LppX"/>
    <property type="match status" value="1"/>
</dbReference>
<evidence type="ECO:0000256" key="5">
    <source>
        <dbReference type="ARBA" id="ARBA00022448"/>
    </source>
</evidence>
<dbReference type="InterPro" id="IPR029046">
    <property type="entry name" value="LolA/LolB/LppX"/>
</dbReference>
<name>A0ABW5UGV9_9BURK</name>
<dbReference type="NCBIfam" id="TIGR00547">
    <property type="entry name" value="lolA"/>
    <property type="match status" value="1"/>
</dbReference>
<dbReference type="Pfam" id="PF03548">
    <property type="entry name" value="LolA"/>
    <property type="match status" value="1"/>
</dbReference>
<dbReference type="PANTHER" id="PTHR35869">
    <property type="entry name" value="OUTER-MEMBRANE LIPOPROTEIN CARRIER PROTEIN"/>
    <property type="match status" value="1"/>
</dbReference>
<dbReference type="InterPro" id="IPR018323">
    <property type="entry name" value="OM_lipoprot_carrier_LolA_Pbac"/>
</dbReference>
<keyword evidence="9 10" id="KW-0143">Chaperone</keyword>
<evidence type="ECO:0000256" key="9">
    <source>
        <dbReference type="ARBA" id="ARBA00023186"/>
    </source>
</evidence>
<comment type="function">
    <text evidence="10">Participates in the translocation of lipoproteins from the inner membrane to the outer membrane. Only forms a complex with a lipoprotein if the residue after the N-terminal Cys is not an aspartate (The Asp acts as a targeting signal to indicate that the lipoprotein should stay in the inner membrane).</text>
</comment>
<dbReference type="HAMAP" id="MF_00240">
    <property type="entry name" value="LolA"/>
    <property type="match status" value="1"/>
</dbReference>
<keyword evidence="5 10" id="KW-0813">Transport</keyword>
<evidence type="ECO:0000256" key="10">
    <source>
        <dbReference type="HAMAP-Rule" id="MF_00240"/>
    </source>
</evidence>
<comment type="similarity">
    <text evidence="2 10">Belongs to the LolA family.</text>
</comment>
<dbReference type="EMBL" id="JBHUMV010000001">
    <property type="protein sequence ID" value="MFD2752849.1"/>
    <property type="molecule type" value="Genomic_DNA"/>
</dbReference>
<keyword evidence="8 10" id="KW-0653">Protein transport</keyword>
<keyword evidence="6 10" id="KW-0732">Signal</keyword>
<keyword evidence="11" id="KW-0449">Lipoprotein</keyword>
<feature type="signal peptide" evidence="10">
    <location>
        <begin position="1"/>
        <end position="19"/>
    </location>
</feature>
<evidence type="ECO:0000256" key="3">
    <source>
        <dbReference type="ARBA" id="ARBA00011245"/>
    </source>
</evidence>
<evidence type="ECO:0000256" key="7">
    <source>
        <dbReference type="ARBA" id="ARBA00022764"/>
    </source>
</evidence>
<dbReference type="Proteomes" id="UP001597463">
    <property type="component" value="Unassembled WGS sequence"/>
</dbReference>